<dbReference type="AlphaFoldDB" id="A0AAW9QH48"/>
<name>A0AAW9QH48_9BURK</name>
<evidence type="ECO:0000313" key="1">
    <source>
        <dbReference type="EMBL" id="MEF7614969.1"/>
    </source>
</evidence>
<dbReference type="RefSeq" id="WP_332290067.1">
    <property type="nucleotide sequence ID" value="NZ_JAZIBG010000028.1"/>
</dbReference>
<sequence>MAPWTGFPHPLYAFDLASLRVAWPRLHLGDAEPLPQDEAVLEAWCWFHAGEFRKAVDAGLAAAGAGITAANKAQITYAGYLEPSERVRMALYRQAAERAEAQTATAPDNANAHYLMGCALGRYGQSISVGKAIAQGLGIKVRAALETALRLQPAHAEAHIVLGAFHAEVIDKVGALVGRTQGASIETGLRLLRQALKLAPHSALARLEYAKALLMLEGEKHLPEADRLCQEAAACEPADAIERLHVERARAELLD</sequence>
<keyword evidence="2" id="KW-1185">Reference proteome</keyword>
<dbReference type="Proteomes" id="UP001336250">
    <property type="component" value="Unassembled WGS sequence"/>
</dbReference>
<proteinExistence type="predicted"/>
<comment type="caution">
    <text evidence="1">The sequence shown here is derived from an EMBL/GenBank/DDBJ whole genome shotgun (WGS) entry which is preliminary data.</text>
</comment>
<evidence type="ECO:0000313" key="2">
    <source>
        <dbReference type="Proteomes" id="UP001336250"/>
    </source>
</evidence>
<dbReference type="InterPro" id="IPR011990">
    <property type="entry name" value="TPR-like_helical_dom_sf"/>
</dbReference>
<gene>
    <name evidence="1" type="ORF">V4F39_13690</name>
</gene>
<evidence type="ECO:0008006" key="3">
    <source>
        <dbReference type="Google" id="ProtNLM"/>
    </source>
</evidence>
<dbReference type="SUPFAM" id="SSF48452">
    <property type="entry name" value="TPR-like"/>
    <property type="match status" value="1"/>
</dbReference>
<reference evidence="1 2" key="1">
    <citation type="submission" date="2024-02" db="EMBL/GenBank/DDBJ databases">
        <title>Genome sequence of Aquincola sp. MAHUQ-54.</title>
        <authorList>
            <person name="Huq M.A."/>
        </authorList>
    </citation>
    <scope>NUCLEOTIDE SEQUENCE [LARGE SCALE GENOMIC DNA]</scope>
    <source>
        <strain evidence="1 2">MAHUQ-54</strain>
    </source>
</reference>
<protein>
    <recommendedName>
        <fullName evidence="3">Tetratricopeptide repeat protein</fullName>
    </recommendedName>
</protein>
<dbReference type="Gene3D" id="1.25.40.10">
    <property type="entry name" value="Tetratricopeptide repeat domain"/>
    <property type="match status" value="1"/>
</dbReference>
<dbReference type="EMBL" id="JAZIBG010000028">
    <property type="protein sequence ID" value="MEF7614969.1"/>
    <property type="molecule type" value="Genomic_DNA"/>
</dbReference>
<accession>A0AAW9QH48</accession>
<organism evidence="1 2">
    <name type="scientific">Aquincola agrisoli</name>
    <dbReference type="NCBI Taxonomy" id="3119538"/>
    <lineage>
        <taxon>Bacteria</taxon>
        <taxon>Pseudomonadati</taxon>
        <taxon>Pseudomonadota</taxon>
        <taxon>Betaproteobacteria</taxon>
        <taxon>Burkholderiales</taxon>
        <taxon>Sphaerotilaceae</taxon>
        <taxon>Aquincola</taxon>
    </lineage>
</organism>